<evidence type="ECO:0000313" key="10">
    <source>
        <dbReference type="Proteomes" id="UP000298138"/>
    </source>
</evidence>
<feature type="compositionally biased region" description="Low complexity" evidence="7">
    <location>
        <begin position="117"/>
        <end position="135"/>
    </location>
</feature>
<evidence type="ECO:0000256" key="6">
    <source>
        <dbReference type="ARBA" id="ARBA00023242"/>
    </source>
</evidence>
<gene>
    <name evidence="9" type="ORF">EX30DRAFT_66309</name>
</gene>
<dbReference type="AlphaFoldDB" id="A0A4S2MU01"/>
<dbReference type="CDD" id="cd12148">
    <property type="entry name" value="fungal_TF_MHR"/>
    <property type="match status" value="1"/>
</dbReference>
<dbReference type="InterPro" id="IPR050987">
    <property type="entry name" value="AtrR-like"/>
</dbReference>
<feature type="region of interest" description="Disordered" evidence="7">
    <location>
        <begin position="854"/>
        <end position="932"/>
    </location>
</feature>
<evidence type="ECO:0000256" key="1">
    <source>
        <dbReference type="ARBA" id="ARBA00004123"/>
    </source>
</evidence>
<feature type="region of interest" description="Disordered" evidence="7">
    <location>
        <begin position="108"/>
        <end position="161"/>
    </location>
</feature>
<dbReference type="Gene3D" id="4.10.240.10">
    <property type="entry name" value="Zn(2)-C6 fungal-type DNA-binding domain"/>
    <property type="match status" value="1"/>
</dbReference>
<dbReference type="PROSITE" id="PS50048">
    <property type="entry name" value="ZN2_CY6_FUNGAL_2"/>
    <property type="match status" value="1"/>
</dbReference>
<keyword evidence="3" id="KW-0805">Transcription regulation</keyword>
<dbReference type="Proteomes" id="UP000298138">
    <property type="component" value="Unassembled WGS sequence"/>
</dbReference>
<dbReference type="GO" id="GO:0006351">
    <property type="term" value="P:DNA-templated transcription"/>
    <property type="evidence" value="ECO:0007669"/>
    <property type="project" value="InterPro"/>
</dbReference>
<organism evidence="9 10">
    <name type="scientific">Ascodesmis nigricans</name>
    <dbReference type="NCBI Taxonomy" id="341454"/>
    <lineage>
        <taxon>Eukaryota</taxon>
        <taxon>Fungi</taxon>
        <taxon>Dikarya</taxon>
        <taxon>Ascomycota</taxon>
        <taxon>Pezizomycotina</taxon>
        <taxon>Pezizomycetes</taxon>
        <taxon>Pezizales</taxon>
        <taxon>Ascodesmidaceae</taxon>
        <taxon>Ascodesmis</taxon>
    </lineage>
</organism>
<keyword evidence="4" id="KW-0238">DNA-binding</keyword>
<keyword evidence="2" id="KW-0479">Metal-binding</keyword>
<dbReference type="PROSITE" id="PS00463">
    <property type="entry name" value="ZN2_CY6_FUNGAL_1"/>
    <property type="match status" value="1"/>
</dbReference>
<accession>A0A4S2MU01</accession>
<dbReference type="InterPro" id="IPR007219">
    <property type="entry name" value="XnlR_reg_dom"/>
</dbReference>
<dbReference type="GO" id="GO:0003677">
    <property type="term" value="F:DNA binding"/>
    <property type="evidence" value="ECO:0007669"/>
    <property type="project" value="UniProtKB-KW"/>
</dbReference>
<dbReference type="OrthoDB" id="103819at2759"/>
<dbReference type="Pfam" id="PF04082">
    <property type="entry name" value="Fungal_trans"/>
    <property type="match status" value="1"/>
</dbReference>
<evidence type="ECO:0000259" key="8">
    <source>
        <dbReference type="PROSITE" id="PS50048"/>
    </source>
</evidence>
<feature type="region of interest" description="Disordered" evidence="7">
    <location>
        <begin position="1"/>
        <end position="40"/>
    </location>
</feature>
<dbReference type="SMART" id="SM00066">
    <property type="entry name" value="GAL4"/>
    <property type="match status" value="1"/>
</dbReference>
<dbReference type="SUPFAM" id="SSF57701">
    <property type="entry name" value="Zn2/Cys6 DNA-binding domain"/>
    <property type="match status" value="1"/>
</dbReference>
<dbReference type="InterPro" id="IPR001138">
    <property type="entry name" value="Zn2Cys6_DnaBD"/>
</dbReference>
<reference evidence="9 10" key="1">
    <citation type="submission" date="2019-04" db="EMBL/GenBank/DDBJ databases">
        <title>Comparative genomics and transcriptomics to analyze fruiting body development in filamentous ascomycetes.</title>
        <authorList>
            <consortium name="DOE Joint Genome Institute"/>
            <person name="Lutkenhaus R."/>
            <person name="Traeger S."/>
            <person name="Breuer J."/>
            <person name="Kuo A."/>
            <person name="Lipzen A."/>
            <person name="Pangilinan J."/>
            <person name="Dilworth D."/>
            <person name="Sandor L."/>
            <person name="Poggeler S."/>
            <person name="Barry K."/>
            <person name="Grigoriev I.V."/>
            <person name="Nowrousian M."/>
        </authorList>
    </citation>
    <scope>NUCLEOTIDE SEQUENCE [LARGE SCALE GENOMIC DNA]</scope>
    <source>
        <strain evidence="9 10">CBS 389.68</strain>
    </source>
</reference>
<keyword evidence="5" id="KW-0804">Transcription</keyword>
<dbReference type="EMBL" id="ML220127">
    <property type="protein sequence ID" value="TGZ79973.1"/>
    <property type="molecule type" value="Genomic_DNA"/>
</dbReference>
<comment type="subcellular location">
    <subcellularLocation>
        <location evidence="1">Nucleus</location>
    </subcellularLocation>
</comment>
<keyword evidence="10" id="KW-1185">Reference proteome</keyword>
<proteinExistence type="predicted"/>
<evidence type="ECO:0000256" key="7">
    <source>
        <dbReference type="SAM" id="MobiDB-lite"/>
    </source>
</evidence>
<feature type="compositionally biased region" description="Low complexity" evidence="7">
    <location>
        <begin position="900"/>
        <end position="932"/>
    </location>
</feature>
<dbReference type="PANTHER" id="PTHR46910">
    <property type="entry name" value="TRANSCRIPTION FACTOR PDR1"/>
    <property type="match status" value="1"/>
</dbReference>
<dbReference type="SMART" id="SM00906">
    <property type="entry name" value="Fungal_trans"/>
    <property type="match status" value="1"/>
</dbReference>
<name>A0A4S2MU01_9PEZI</name>
<dbReference type="GO" id="GO:0000981">
    <property type="term" value="F:DNA-binding transcription factor activity, RNA polymerase II-specific"/>
    <property type="evidence" value="ECO:0007669"/>
    <property type="project" value="InterPro"/>
</dbReference>
<evidence type="ECO:0000256" key="2">
    <source>
        <dbReference type="ARBA" id="ARBA00022723"/>
    </source>
</evidence>
<feature type="compositionally biased region" description="Pro residues" evidence="7">
    <location>
        <begin position="720"/>
        <end position="738"/>
    </location>
</feature>
<dbReference type="InParanoid" id="A0A4S2MU01"/>
<feature type="region of interest" description="Disordered" evidence="7">
    <location>
        <begin position="779"/>
        <end position="804"/>
    </location>
</feature>
<feature type="compositionally biased region" description="Polar residues" evidence="7">
    <location>
        <begin position="708"/>
        <end position="717"/>
    </location>
</feature>
<dbReference type="Pfam" id="PF00172">
    <property type="entry name" value="Zn_clus"/>
    <property type="match status" value="1"/>
</dbReference>
<evidence type="ECO:0000256" key="3">
    <source>
        <dbReference type="ARBA" id="ARBA00023015"/>
    </source>
</evidence>
<evidence type="ECO:0000256" key="5">
    <source>
        <dbReference type="ARBA" id="ARBA00023163"/>
    </source>
</evidence>
<dbReference type="PANTHER" id="PTHR46910:SF37">
    <property type="entry name" value="ZN(II)2CYS6 TRANSCRIPTION FACTOR (EUROFUNG)"/>
    <property type="match status" value="1"/>
</dbReference>
<dbReference type="GO" id="GO:0005634">
    <property type="term" value="C:nucleus"/>
    <property type="evidence" value="ECO:0007669"/>
    <property type="project" value="UniProtKB-SubCell"/>
</dbReference>
<evidence type="ECO:0000313" key="9">
    <source>
        <dbReference type="EMBL" id="TGZ79973.1"/>
    </source>
</evidence>
<feature type="region of interest" description="Disordered" evidence="7">
    <location>
        <begin position="662"/>
        <end position="755"/>
    </location>
</feature>
<feature type="domain" description="Zn(2)-C6 fungal-type" evidence="8">
    <location>
        <begin position="39"/>
        <end position="69"/>
    </location>
</feature>
<feature type="compositionally biased region" description="Low complexity" evidence="7">
    <location>
        <begin position="779"/>
        <end position="792"/>
    </location>
</feature>
<dbReference type="InterPro" id="IPR036864">
    <property type="entry name" value="Zn2-C6_fun-type_DNA-bd_sf"/>
</dbReference>
<keyword evidence="6" id="KW-0539">Nucleus</keyword>
<dbReference type="GO" id="GO:0008270">
    <property type="term" value="F:zinc ion binding"/>
    <property type="evidence" value="ECO:0007669"/>
    <property type="project" value="InterPro"/>
</dbReference>
<evidence type="ECO:0000256" key="4">
    <source>
        <dbReference type="ARBA" id="ARBA00023125"/>
    </source>
</evidence>
<protein>
    <recommendedName>
        <fullName evidence="8">Zn(2)-C6 fungal-type domain-containing protein</fullName>
    </recommendedName>
</protein>
<dbReference type="CDD" id="cd00067">
    <property type="entry name" value="GAL4"/>
    <property type="match status" value="1"/>
</dbReference>
<sequence length="981" mass="109498">MPERPSFLPMTSRTSERSESQEGDVIPSGGEKHSARNPACDMCREKKVKCSREKPRCQNCAGWNTACTFSEHKKRDNEATRNQQRFEEVNDRLDRIESMMQRIMKAIEADRKERRTSNSTSTTARHHAAPPAVRPDSPAREIEETDLPDRPTSAVSTTVAKQELIVEDQKGNTQYMGPSSLLTITSEAGKIFSERMRAGGLAPSADGGTGELETIGALNKLSLVSSNVGHRFPYYGHQDMRNGAENHGTMEVPSKEEAMLLVEEFFRVVHLWFPIFEPVKFKREVEEFYRDPEQGCKDRGWMGCFYNVMLFGLYNRLAIMPRANDEDRKARKQVGERVRTYYYNGWKAIDDIDVFLGPRLRNVQALLTGAVCAIEVSRPGLCWSLLSQAARSCQAMGLHRATKPSSRISIDELQERRFVFWHVYLLDKTLSLAFGRASSLPDFDCDVELPIDDGNNPLYQSFIAMVQLAKIQSNIYVKLYSASALRQTEREMAASIRDLDRALRDWWAEWEKDFDNEATRVSFEYVELKFSYYSNMTLVHRMARPGMPDYAWSDKECLENARGAISTVNEVVERNAALATSGMLLWLFQYYPFSSFFVLFSAIIRQPANPASTNTDLPLMKALVAYLTRVQARNKGAEKLLQIASAFTHVAATYLKNWRKQEKAKLGHRRNSSTADDLPPGKRRRASDTSVPQYAHAQAPILPPLRSPSGQHTSSHSRLPPGPLPRPHQSPPGGPGPLPIANDGPRLSSKPWPTHIPFAPDHTAYANYRDYHAPHLPPFSASSASTDTTLAASPPPARSTQSEMKTPQSIHSADDEMSPVAQAVDLQVASFLRWPGHAAANGVGMLESAVGGGGIPQIPPQGQRYSPANGTAIIGPGGAELPTSRQQQQQQQQLPPPPQQQQQQLQPYPQPPASASSSSSQAQQQHQGESAQPGEYDIDLEAIMTEPVGFQIRMEQAAMRGPLEFDWFSWDTQFTGMETGM</sequence>